<gene>
    <name evidence="3" type="ORF">O7047_02960</name>
</gene>
<dbReference type="InterPro" id="IPR021309">
    <property type="entry name" value="YgaP-like_TM"/>
</dbReference>
<keyword evidence="1" id="KW-1133">Transmembrane helix</keyword>
<proteinExistence type="predicted"/>
<feature type="transmembrane region" description="Helical" evidence="1">
    <location>
        <begin position="116"/>
        <end position="134"/>
    </location>
</feature>
<evidence type="ECO:0000256" key="1">
    <source>
        <dbReference type="SAM" id="Phobius"/>
    </source>
</evidence>
<dbReference type="PANTHER" id="PTHR44086:SF10">
    <property type="entry name" value="THIOSULFATE SULFURTRANSFERASE_RHODANESE-LIKE DOMAIN-CONTAINING PROTEIN 3"/>
    <property type="match status" value="1"/>
</dbReference>
<name>A0AAE4ITT6_9ENTR</name>
<protein>
    <submittedName>
        <fullName evidence="3">Rhodanese family protein</fullName>
    </submittedName>
</protein>
<dbReference type="Gene3D" id="3.40.250.10">
    <property type="entry name" value="Rhodanese-like domain"/>
    <property type="match status" value="1"/>
</dbReference>
<dbReference type="PANTHER" id="PTHR44086">
    <property type="entry name" value="THIOSULFATE SULFURTRANSFERASE RDL2, MITOCHONDRIAL-RELATED"/>
    <property type="match status" value="1"/>
</dbReference>
<evidence type="ECO:0000259" key="2">
    <source>
        <dbReference type="PROSITE" id="PS50206"/>
    </source>
</evidence>
<dbReference type="PROSITE" id="PS50206">
    <property type="entry name" value="RHODANESE_3"/>
    <property type="match status" value="1"/>
</dbReference>
<dbReference type="AlphaFoldDB" id="A0AAE4ITT6"/>
<keyword evidence="1" id="KW-0472">Membrane</keyword>
<dbReference type="Pfam" id="PF11127">
    <property type="entry name" value="YgaP-like_TM"/>
    <property type="match status" value="1"/>
</dbReference>
<dbReference type="InterPro" id="IPR001763">
    <property type="entry name" value="Rhodanese-like_dom"/>
</dbReference>
<feature type="domain" description="Rhodanese" evidence="2">
    <location>
        <begin position="15"/>
        <end position="104"/>
    </location>
</feature>
<dbReference type="Pfam" id="PF00581">
    <property type="entry name" value="Rhodanese"/>
    <property type="match status" value="1"/>
</dbReference>
<dbReference type="InterPro" id="IPR036873">
    <property type="entry name" value="Rhodanese-like_dom_sf"/>
</dbReference>
<dbReference type="GO" id="GO:0004792">
    <property type="term" value="F:thiosulfate-cyanide sulfurtransferase activity"/>
    <property type="evidence" value="ECO:0007669"/>
    <property type="project" value="TreeGrafter"/>
</dbReference>
<dbReference type="EMBL" id="JAQGEC010000002">
    <property type="protein sequence ID" value="MDR9889194.1"/>
    <property type="molecule type" value="Genomic_DNA"/>
</dbReference>
<evidence type="ECO:0000313" key="4">
    <source>
        <dbReference type="Proteomes" id="UP001248822"/>
    </source>
</evidence>
<dbReference type="Gene3D" id="6.10.140.1340">
    <property type="match status" value="1"/>
</dbReference>
<comment type="caution">
    <text evidence="3">The sequence shown here is derived from an EMBL/GenBank/DDBJ whole genome shotgun (WGS) entry which is preliminary data.</text>
</comment>
<evidence type="ECO:0000313" key="3">
    <source>
        <dbReference type="EMBL" id="MDR9889194.1"/>
    </source>
</evidence>
<keyword evidence="1" id="KW-0812">Transmembrane</keyword>
<dbReference type="RefSeq" id="WP_310824551.1">
    <property type="nucleotide sequence ID" value="NZ_JAQGEC010000002.1"/>
</dbReference>
<feature type="transmembrane region" description="Helical" evidence="1">
    <location>
        <begin position="140"/>
        <end position="164"/>
    </location>
</feature>
<dbReference type="SMART" id="SM00450">
    <property type="entry name" value="RHOD"/>
    <property type="match status" value="1"/>
</dbReference>
<dbReference type="Proteomes" id="UP001248822">
    <property type="component" value="Unassembled WGS sequence"/>
</dbReference>
<reference evidence="3" key="1">
    <citation type="submission" date="2022-12" db="EMBL/GenBank/DDBJ databases">
        <title>NDM-1 containing novel ST 2018 Pseudenterobacter timonensis.</title>
        <authorList>
            <person name="Halder G."/>
            <person name="Mandal S."/>
            <person name="Dutta S."/>
        </authorList>
    </citation>
    <scope>NUCLEOTIDE SEQUENCE</scope>
    <source>
        <strain evidence="3">CNCI147</strain>
    </source>
</reference>
<dbReference type="SUPFAM" id="SSF52821">
    <property type="entry name" value="Rhodanese/Cell cycle control phosphatase"/>
    <property type="match status" value="1"/>
</dbReference>
<accession>A0AAE4ITT6</accession>
<organism evidence="3 4">
    <name type="scientific">Pseudenterobacter timonensis</name>
    <dbReference type="NCBI Taxonomy" id="1755099"/>
    <lineage>
        <taxon>Bacteria</taxon>
        <taxon>Pseudomonadati</taxon>
        <taxon>Pseudomonadota</taxon>
        <taxon>Gammaproteobacteria</taxon>
        <taxon>Enterobacterales</taxon>
        <taxon>Enterobacteriaceae</taxon>
        <taxon>Pseudenterobacter</taxon>
    </lineage>
</organism>
<sequence>MHPVIASPADVVALKAQGVTFIDIRQREEWKREHIDGARSLPLDDLTAESLQLRADDTVVFYCQSGMRTRNAQEKLIAAAAPANAVIMQGGLGAWKAAGYATQVDKSQPLPLMRQVQIVAGTLVLGGTLAGALLDPLFYIVPGFVGAGLLFAGISGWCGMAKLLNVMPWNRGAS</sequence>